<dbReference type="SUPFAM" id="SSF46785">
    <property type="entry name" value="Winged helix' DNA-binding domain"/>
    <property type="match status" value="1"/>
</dbReference>
<dbReference type="PANTHER" id="PTHR34580:SF1">
    <property type="entry name" value="PROTEIN PAFC"/>
    <property type="match status" value="1"/>
</dbReference>
<evidence type="ECO:0000256" key="1">
    <source>
        <dbReference type="ARBA" id="ARBA00023015"/>
    </source>
</evidence>
<dbReference type="InterPro" id="IPR013196">
    <property type="entry name" value="HTH_11"/>
</dbReference>
<dbReference type="InterPro" id="IPR036390">
    <property type="entry name" value="WH_DNA-bd_sf"/>
</dbReference>
<dbReference type="InterPro" id="IPR036388">
    <property type="entry name" value="WH-like_DNA-bd_sf"/>
</dbReference>
<dbReference type="InterPro" id="IPR026881">
    <property type="entry name" value="WYL_dom"/>
</dbReference>
<dbReference type="PIRSF" id="PIRSF016838">
    <property type="entry name" value="PafC"/>
    <property type="match status" value="1"/>
</dbReference>
<dbReference type="PROSITE" id="PS51000">
    <property type="entry name" value="HTH_DEOR_2"/>
    <property type="match status" value="1"/>
</dbReference>
<dbReference type="Proteomes" id="UP000446348">
    <property type="component" value="Unassembled WGS sequence"/>
</dbReference>
<proteinExistence type="predicted"/>
<dbReference type="AlphaFoldDB" id="A0A845RGI7"/>
<dbReference type="Pfam" id="PF25583">
    <property type="entry name" value="WCX"/>
    <property type="match status" value="1"/>
</dbReference>
<keyword evidence="1" id="KW-0805">Transcription regulation</keyword>
<dbReference type="PANTHER" id="PTHR34580">
    <property type="match status" value="1"/>
</dbReference>
<dbReference type="OrthoDB" id="9815009at2"/>
<dbReference type="GO" id="GO:0003700">
    <property type="term" value="F:DNA-binding transcription factor activity"/>
    <property type="evidence" value="ECO:0007669"/>
    <property type="project" value="InterPro"/>
</dbReference>
<dbReference type="RefSeq" id="WP_120390117.1">
    <property type="nucleotide sequence ID" value="NZ_QXWZ01000015.1"/>
</dbReference>
<name>A0A845RGI7_9FIRM</name>
<evidence type="ECO:0000259" key="3">
    <source>
        <dbReference type="PROSITE" id="PS51000"/>
    </source>
</evidence>
<accession>A0A845RGI7</accession>
<keyword evidence="2" id="KW-0804">Transcription</keyword>
<sequence>MQESRLFRILYYLLDKGHATAPELAEKFEVSVRTIYRDVDAISSAGIPIYVTTGRNGGIQFLDDYVLNKSFFSDSEKLEILSSLQSLSAVQYPEVDTILNKLGAIFQTSLTDWIDVDFSRWGSVAESENKLFRQLKQAIFENCEIAFDYHNAAGDSGKRNVYPYKLVYKDKAWYLYAFCLSRNENRLFRLSRIKNLILTEVHFEHKTDICQYHSVFPMPEEIGDLIDLELEFTLDVGYRLFDTLDDTAITQHENGYTVKLTLPENDWLYDFLMSFGNKVTIIRPKSIRQALKAKHEAARDHHKGD</sequence>
<feature type="domain" description="HTH deoR-type" evidence="3">
    <location>
        <begin position="2"/>
        <end position="61"/>
    </location>
</feature>
<evidence type="ECO:0000256" key="2">
    <source>
        <dbReference type="ARBA" id="ARBA00023163"/>
    </source>
</evidence>
<dbReference type="Gene3D" id="1.10.10.10">
    <property type="entry name" value="Winged helix-like DNA-binding domain superfamily/Winged helix DNA-binding domain"/>
    <property type="match status" value="1"/>
</dbReference>
<evidence type="ECO:0000313" key="4">
    <source>
        <dbReference type="EMBL" id="NBI79130.1"/>
    </source>
</evidence>
<dbReference type="InterPro" id="IPR001034">
    <property type="entry name" value="DeoR_HTH"/>
</dbReference>
<dbReference type="InterPro" id="IPR057727">
    <property type="entry name" value="WCX_dom"/>
</dbReference>
<reference evidence="4 5" key="1">
    <citation type="submission" date="2018-08" db="EMBL/GenBank/DDBJ databases">
        <title>Murine metabolic-syndrome-specific gut microbial biobank.</title>
        <authorList>
            <person name="Liu C."/>
        </authorList>
    </citation>
    <scope>NUCLEOTIDE SEQUENCE [LARGE SCALE GENOMIC DNA]</scope>
    <source>
        <strain evidence="4 5">X69</strain>
    </source>
</reference>
<comment type="caution">
    <text evidence="4">The sequence shown here is derived from an EMBL/GenBank/DDBJ whole genome shotgun (WGS) entry which is preliminary data.</text>
</comment>
<dbReference type="Pfam" id="PF08279">
    <property type="entry name" value="HTH_11"/>
    <property type="match status" value="1"/>
</dbReference>
<organism evidence="4 5">
    <name type="scientific">Anaerotruncus colihominis</name>
    <dbReference type="NCBI Taxonomy" id="169435"/>
    <lineage>
        <taxon>Bacteria</taxon>
        <taxon>Bacillati</taxon>
        <taxon>Bacillota</taxon>
        <taxon>Clostridia</taxon>
        <taxon>Eubacteriales</taxon>
        <taxon>Oscillospiraceae</taxon>
        <taxon>Anaerotruncus</taxon>
    </lineage>
</organism>
<dbReference type="PROSITE" id="PS52050">
    <property type="entry name" value="WYL"/>
    <property type="match status" value="1"/>
</dbReference>
<dbReference type="InterPro" id="IPR028349">
    <property type="entry name" value="PafC-like"/>
</dbReference>
<dbReference type="EMBL" id="QXWZ01000015">
    <property type="protein sequence ID" value="NBI79130.1"/>
    <property type="molecule type" value="Genomic_DNA"/>
</dbReference>
<dbReference type="Pfam" id="PF13280">
    <property type="entry name" value="WYL"/>
    <property type="match status" value="1"/>
</dbReference>
<dbReference type="InterPro" id="IPR051534">
    <property type="entry name" value="CBASS_pafABC_assoc_protein"/>
</dbReference>
<protein>
    <submittedName>
        <fullName evidence="4">YafY family transcriptional regulator</fullName>
    </submittedName>
</protein>
<evidence type="ECO:0000313" key="5">
    <source>
        <dbReference type="Proteomes" id="UP000446348"/>
    </source>
</evidence>
<gene>
    <name evidence="4" type="ORF">D3Z39_09640</name>
</gene>